<accession>A0A2H3NPF9</accession>
<gene>
    <name evidence="2" type="ORF">CRI93_14705</name>
</gene>
<dbReference type="InterPro" id="IPR011042">
    <property type="entry name" value="6-blade_b-propeller_TolB-like"/>
</dbReference>
<protein>
    <recommendedName>
        <fullName evidence="4">TolB protein</fullName>
    </recommendedName>
</protein>
<dbReference type="PANTHER" id="PTHR36842">
    <property type="entry name" value="PROTEIN TOLB HOMOLOG"/>
    <property type="match status" value="1"/>
</dbReference>
<comment type="caution">
    <text evidence="2">The sequence shown here is derived from an EMBL/GenBank/DDBJ whole genome shotgun (WGS) entry which is preliminary data.</text>
</comment>
<evidence type="ECO:0008006" key="4">
    <source>
        <dbReference type="Google" id="ProtNLM"/>
    </source>
</evidence>
<dbReference type="OrthoDB" id="9815657at2"/>
<sequence>MSYLRFTQDVVYTASSLWSAWLRCRLLFFGGLLVSLTVFGGCSLMENDDTPPWDTDIPESEDFDAEAPVWTADGEELFFLHTREGTDANPGRFNQLWKVNLSTGNREQVAPGRLTTPDVSPDEEWVVFHSRAQFSHLYKLHLESDSLVALTGPDSPNPDLDATIVGRWSPSGDRILYTRSAGEPRGLSMMNPDGTEAEIFIPYGVQGDWFPDGERVVYVNWDMNEEDPGRRRQIYVANADGSGAEKITDLPDSDVSLPRVSPDGTQIVFAYGGDEGLRNLYVMNADGSNLRQITGGKDGSDRIADWHPTEEKIVFERAYYTGYQRVSSLYTVDLKTLDVEPVFPAD</sequence>
<organism evidence="2 3">
    <name type="scientific">Longimonas halophila</name>
    <dbReference type="NCBI Taxonomy" id="1469170"/>
    <lineage>
        <taxon>Bacteria</taxon>
        <taxon>Pseudomonadati</taxon>
        <taxon>Rhodothermota</taxon>
        <taxon>Rhodothermia</taxon>
        <taxon>Rhodothermales</taxon>
        <taxon>Salisaetaceae</taxon>
        <taxon>Longimonas</taxon>
    </lineage>
</organism>
<dbReference type="Pfam" id="PF07676">
    <property type="entry name" value="PD40"/>
    <property type="match status" value="1"/>
</dbReference>
<evidence type="ECO:0000313" key="2">
    <source>
        <dbReference type="EMBL" id="PEN04729.1"/>
    </source>
</evidence>
<evidence type="ECO:0000313" key="3">
    <source>
        <dbReference type="Proteomes" id="UP000221024"/>
    </source>
</evidence>
<proteinExistence type="inferred from homology"/>
<evidence type="ECO:0000256" key="1">
    <source>
        <dbReference type="ARBA" id="ARBA00009820"/>
    </source>
</evidence>
<comment type="similarity">
    <text evidence="1">Belongs to the TolB family.</text>
</comment>
<reference evidence="2 3" key="1">
    <citation type="submission" date="2017-10" db="EMBL/GenBank/DDBJ databases">
        <title>Draft genome of Longimonas halophila.</title>
        <authorList>
            <person name="Goh K.M."/>
            <person name="Shamsir M.S."/>
            <person name="Lim S.W."/>
        </authorList>
    </citation>
    <scope>NUCLEOTIDE SEQUENCE [LARGE SCALE GENOMIC DNA]</scope>
    <source>
        <strain evidence="2 3">KCTC 42399</strain>
    </source>
</reference>
<dbReference type="RefSeq" id="WP_141491737.1">
    <property type="nucleotide sequence ID" value="NZ_PDEP01000022.1"/>
</dbReference>
<dbReference type="AlphaFoldDB" id="A0A2H3NPF9"/>
<dbReference type="Gene3D" id="2.120.10.30">
    <property type="entry name" value="TolB, C-terminal domain"/>
    <property type="match status" value="2"/>
</dbReference>
<name>A0A2H3NPF9_9BACT</name>
<dbReference type="SUPFAM" id="SSF69304">
    <property type="entry name" value="Tricorn protease N-terminal domain"/>
    <property type="match status" value="1"/>
</dbReference>
<dbReference type="Proteomes" id="UP000221024">
    <property type="component" value="Unassembled WGS sequence"/>
</dbReference>
<dbReference type="InterPro" id="IPR011659">
    <property type="entry name" value="WD40"/>
</dbReference>
<keyword evidence="3" id="KW-1185">Reference proteome</keyword>
<dbReference type="PANTHER" id="PTHR36842:SF1">
    <property type="entry name" value="PROTEIN TOLB"/>
    <property type="match status" value="1"/>
</dbReference>
<dbReference type="EMBL" id="PDEP01000022">
    <property type="protein sequence ID" value="PEN04729.1"/>
    <property type="molecule type" value="Genomic_DNA"/>
</dbReference>